<proteinExistence type="predicted"/>
<feature type="region of interest" description="Disordered" evidence="1">
    <location>
        <begin position="285"/>
        <end position="308"/>
    </location>
</feature>
<feature type="compositionally biased region" description="Polar residues" evidence="1">
    <location>
        <begin position="100"/>
        <end position="112"/>
    </location>
</feature>
<feature type="region of interest" description="Disordered" evidence="1">
    <location>
        <begin position="167"/>
        <end position="189"/>
    </location>
</feature>
<feature type="compositionally biased region" description="Basic and acidic residues" evidence="1">
    <location>
        <begin position="695"/>
        <end position="705"/>
    </location>
</feature>
<feature type="compositionally biased region" description="Basic and acidic residues" evidence="1">
    <location>
        <begin position="1"/>
        <end position="10"/>
    </location>
</feature>
<protein>
    <recommendedName>
        <fullName evidence="4">Protein EARLY FLOWERING 3</fullName>
    </recommendedName>
</protein>
<dbReference type="AlphaFoldDB" id="A0A9Q1KI46"/>
<gene>
    <name evidence="2" type="ORF">Cgig2_018798</name>
</gene>
<evidence type="ECO:0000313" key="3">
    <source>
        <dbReference type="Proteomes" id="UP001153076"/>
    </source>
</evidence>
<dbReference type="OrthoDB" id="1939092at2759"/>
<dbReference type="PANTHER" id="PTHR34281:SF2">
    <property type="entry name" value="PROTEIN EARLY FLOWERING 3"/>
    <property type="match status" value="1"/>
</dbReference>
<evidence type="ECO:0008006" key="4">
    <source>
        <dbReference type="Google" id="ProtNLM"/>
    </source>
</evidence>
<sequence length="705" mass="77191">MKRGKDDDKTMGPMFPRLHVNDTEKGGPRAPPRNKMALYEQLTIPSHRYNSGAVPLNHSINSNLVPSTSTNQRMGRERNMYFPLYRSSPAPSYDEHQARNTEAVSSSGQAEQADSRKKPPEEDDFMVPIFSQAGREPSDSKIQNTIERERQKHLNASSHVIPLSYGDEEANQSGGGDHAPRQHVINQDGRSLGAFDASTRYPDTLMREKDGGLWRDGASVQEEHAEQHRLSSLEKTDSFVRQDLEDSVPALHTRYGGDASDQLFRSLHQDVPLSLQHNPRMECGYRDGNEVDNGPQNIVDGRSRERENEQRVDDVSETSMVDCASGLDISPDDIVGILGRKHFWKARTAIVNQQRVFAVQVFELHRLIKVQKLIAGSPHLLLEGSAIVEKATLNRSAVKQYSSDYTVQALAHNIKQKDDSQKLADRLEGTAENAVTKAPTLPPQSAIQPAGYQPFPISSAPSPPINTDPKMSPWSFHQPTAHQWLVPVMSPSEGLVYKPYPAPGFMSPTCGGCGPTPMPGNLMNSPYGAPTPPHHHQGMGMPFGGQGYFFPYGIPMMSPAGSGSAVDQTNPFSGANPYGQMGQPGGGSIVQHQSSCNMPTQKKGTTPPPALRAPPPKEGELQGSTASSSSDRAQAPEMAPPPPEGRDALPLFPTAPTIEISEAAPPTEDRSRVIKVVPHNPRSTKESAARIFRSIQEERRRHESS</sequence>
<comment type="caution">
    <text evidence="2">The sequence shown here is derived from an EMBL/GenBank/DDBJ whole genome shotgun (WGS) entry which is preliminary data.</text>
</comment>
<feature type="compositionally biased region" description="Polar residues" evidence="1">
    <location>
        <begin position="622"/>
        <end position="632"/>
    </location>
</feature>
<dbReference type="Proteomes" id="UP001153076">
    <property type="component" value="Unassembled WGS sequence"/>
</dbReference>
<feature type="region of interest" description="Disordered" evidence="1">
    <location>
        <begin position="85"/>
        <end position="123"/>
    </location>
</feature>
<feature type="compositionally biased region" description="Polar residues" evidence="1">
    <location>
        <begin position="590"/>
        <end position="604"/>
    </location>
</feature>
<name>A0A9Q1KI46_9CARY</name>
<feature type="region of interest" description="Disordered" evidence="1">
    <location>
        <begin position="561"/>
        <end position="705"/>
    </location>
</feature>
<feature type="region of interest" description="Disordered" evidence="1">
    <location>
        <begin position="1"/>
        <end position="34"/>
    </location>
</feature>
<keyword evidence="3" id="KW-1185">Reference proteome</keyword>
<reference evidence="2" key="1">
    <citation type="submission" date="2022-04" db="EMBL/GenBank/DDBJ databases">
        <title>Carnegiea gigantea Genome sequencing and assembly v2.</title>
        <authorList>
            <person name="Copetti D."/>
            <person name="Sanderson M.J."/>
            <person name="Burquez A."/>
            <person name="Wojciechowski M.F."/>
        </authorList>
    </citation>
    <scope>NUCLEOTIDE SEQUENCE</scope>
    <source>
        <strain evidence="2">SGP5-SGP5p</strain>
        <tissue evidence="2">Aerial part</tissue>
    </source>
</reference>
<dbReference type="EMBL" id="JAKOGI010000120">
    <property type="protein sequence ID" value="KAJ8443365.1"/>
    <property type="molecule type" value="Genomic_DNA"/>
</dbReference>
<dbReference type="PANTHER" id="PTHR34281">
    <property type="entry name" value="PROTEIN EARLY FLOWERING 3"/>
    <property type="match status" value="1"/>
</dbReference>
<evidence type="ECO:0000256" key="1">
    <source>
        <dbReference type="SAM" id="MobiDB-lite"/>
    </source>
</evidence>
<organism evidence="2 3">
    <name type="scientific">Carnegiea gigantea</name>
    <dbReference type="NCBI Taxonomy" id="171969"/>
    <lineage>
        <taxon>Eukaryota</taxon>
        <taxon>Viridiplantae</taxon>
        <taxon>Streptophyta</taxon>
        <taxon>Embryophyta</taxon>
        <taxon>Tracheophyta</taxon>
        <taxon>Spermatophyta</taxon>
        <taxon>Magnoliopsida</taxon>
        <taxon>eudicotyledons</taxon>
        <taxon>Gunneridae</taxon>
        <taxon>Pentapetalae</taxon>
        <taxon>Caryophyllales</taxon>
        <taxon>Cactineae</taxon>
        <taxon>Cactaceae</taxon>
        <taxon>Cactoideae</taxon>
        <taxon>Echinocereeae</taxon>
        <taxon>Carnegiea</taxon>
    </lineage>
</organism>
<dbReference type="GO" id="GO:2000028">
    <property type="term" value="P:regulation of photoperiodism, flowering"/>
    <property type="evidence" value="ECO:0007669"/>
    <property type="project" value="InterPro"/>
</dbReference>
<dbReference type="InterPro" id="IPR039319">
    <property type="entry name" value="ELF3-like"/>
</dbReference>
<evidence type="ECO:0000313" key="2">
    <source>
        <dbReference type="EMBL" id="KAJ8443365.1"/>
    </source>
</evidence>
<accession>A0A9Q1KI46</accession>